<dbReference type="Proteomes" id="UP000075230">
    <property type="component" value="Unassembled WGS sequence"/>
</dbReference>
<reference evidence="2" key="2">
    <citation type="submission" date="2016-02" db="EMBL/GenBank/DDBJ databases">
        <title>Genome sequencing of Aspergillus luchuensis NBRC 4314.</title>
        <authorList>
            <person name="Yamada O."/>
        </authorList>
    </citation>
    <scope>NUCLEOTIDE SEQUENCE [LARGE SCALE GENOMIC DNA]</scope>
    <source>
        <strain evidence="2">RIB 2604</strain>
    </source>
</reference>
<accession>A0A146EZA1</accession>
<organism evidence="1 2">
    <name type="scientific">Aspergillus kawachii</name>
    <name type="common">White koji mold</name>
    <name type="synonym">Aspergillus awamori var. kawachi</name>
    <dbReference type="NCBI Taxonomy" id="1069201"/>
    <lineage>
        <taxon>Eukaryota</taxon>
        <taxon>Fungi</taxon>
        <taxon>Dikarya</taxon>
        <taxon>Ascomycota</taxon>
        <taxon>Pezizomycotina</taxon>
        <taxon>Eurotiomycetes</taxon>
        <taxon>Eurotiomycetidae</taxon>
        <taxon>Eurotiales</taxon>
        <taxon>Aspergillaceae</taxon>
        <taxon>Aspergillus</taxon>
        <taxon>Aspergillus subgen. Circumdati</taxon>
    </lineage>
</organism>
<name>A0A146EZA1_ASPKA</name>
<gene>
    <name evidence="1" type="ORF">RIB2604_00300500</name>
</gene>
<protein>
    <submittedName>
        <fullName evidence="1">Sister chromatid cohesion protein Mis4</fullName>
    </submittedName>
</protein>
<proteinExistence type="predicted"/>
<comment type="caution">
    <text evidence="1">The sequence shown here is derived from an EMBL/GenBank/DDBJ whole genome shotgun (WGS) entry which is preliminary data.</text>
</comment>
<dbReference type="EMBL" id="BCWF01000003">
    <property type="protein sequence ID" value="GAT18953.1"/>
    <property type="molecule type" value="Genomic_DNA"/>
</dbReference>
<reference evidence="1 2" key="1">
    <citation type="journal article" date="2016" name="DNA Res.">
        <title>Genome sequence of Aspergillus luchuensis NBRC 4314.</title>
        <authorList>
            <person name="Yamada O."/>
            <person name="Machida M."/>
            <person name="Hosoyama A."/>
            <person name="Goto M."/>
            <person name="Takahashi T."/>
            <person name="Futagami T."/>
            <person name="Yamagata Y."/>
            <person name="Takeuchi M."/>
            <person name="Kobayashi T."/>
            <person name="Koike H."/>
            <person name="Abe K."/>
            <person name="Asai K."/>
            <person name="Arita M."/>
            <person name="Fujita N."/>
            <person name="Fukuda K."/>
            <person name="Higa K."/>
            <person name="Horikawa H."/>
            <person name="Ishikawa T."/>
            <person name="Jinno K."/>
            <person name="Kato Y."/>
            <person name="Kirimura K."/>
            <person name="Mizutani O."/>
            <person name="Nakasone K."/>
            <person name="Sano M."/>
            <person name="Shiraishi Y."/>
            <person name="Tsukahara M."/>
            <person name="Gomi K."/>
        </authorList>
    </citation>
    <scope>NUCLEOTIDE SEQUENCE [LARGE SCALE GENOMIC DNA]</scope>
    <source>
        <strain evidence="1 2">RIB 2604</strain>
    </source>
</reference>
<evidence type="ECO:0000313" key="1">
    <source>
        <dbReference type="EMBL" id="GAT18953.1"/>
    </source>
</evidence>
<dbReference type="AlphaFoldDB" id="A0A146EZA1"/>
<evidence type="ECO:0000313" key="2">
    <source>
        <dbReference type="Proteomes" id="UP000075230"/>
    </source>
</evidence>
<sequence>MAKETERDPRREYTAQNLKFQAQTNLATLVPAVF</sequence>